<sequence length="531" mass="59344">MRKLGVLILAATIGVGFSGNVYIPAAAAAQSTSITIPTNLAIGGTVTASGEYGPHQGKDRAFDQDVFSKWLTFNSPAWLQYEFPTAKVVTSYTITSAEDEPFRDPKSWVLKGSNDGSSWTQLDTRQNQSFTSRHQAKTYSFTNTTAYKYVKFDDFNNQIGSGILQLSEIKLFDGSAKTWNTIKPTVTASGENAPTDIKANLVDGTSVTKWLTYENNSWLKFDFGEQVTIDGYALTAANNKPEGDPKSWVLQGSNDNTNWTMIDTKSDETFKVRHQRNHYILNNSTTAYQYYRLNNLTNHSGYITQLGEVEFSRTNDIAHAVNPVIEVQNLDSTGSGSLFTQALPNAEKDILEIARKVNEMLYSNPADVPTDVKKILVTIEDVPGVAWTSGDSAQKTVGFSSQFLRNFVPSPSKSLREEIIGILYHEIGHVYQYSHFDVEAVADSLRYETGYHDRYSASKGGTWQTNGTANFIRWIEDTKKRGFIRELNATQIPYNIGGERELQLWKESQFQLITGTDVNTLWTQYQAILPN</sequence>
<dbReference type="PANTHER" id="PTHR33321">
    <property type="match status" value="1"/>
</dbReference>
<dbReference type="InterPro" id="IPR000421">
    <property type="entry name" value="FA58C"/>
</dbReference>
<dbReference type="Pfam" id="PF04450">
    <property type="entry name" value="BSP"/>
    <property type="match status" value="1"/>
</dbReference>
<dbReference type="RefSeq" id="WP_163952766.1">
    <property type="nucleotide sequence ID" value="NZ_JAAIKC010000014.1"/>
</dbReference>
<protein>
    <submittedName>
        <fullName evidence="2">Carbohydrate-binding protein</fullName>
    </submittedName>
</protein>
<dbReference type="AlphaFoldDB" id="A0A6G4A6A3"/>
<feature type="domain" description="F5/8 type C" evidence="1">
    <location>
        <begin position="164"/>
        <end position="271"/>
    </location>
</feature>
<dbReference type="InterPro" id="IPR008979">
    <property type="entry name" value="Galactose-bd-like_sf"/>
</dbReference>
<dbReference type="Gene3D" id="2.60.120.260">
    <property type="entry name" value="Galactose-binding domain-like"/>
    <property type="match status" value="2"/>
</dbReference>
<gene>
    <name evidence="2" type="ORF">GK047_24645</name>
</gene>
<accession>A0A6G4A6A3</accession>
<comment type="caution">
    <text evidence="2">The sequence shown here is derived from an EMBL/GenBank/DDBJ whole genome shotgun (WGS) entry which is preliminary data.</text>
</comment>
<name>A0A6G4A6A3_9BACL</name>
<dbReference type="InterPro" id="IPR007541">
    <property type="entry name" value="Uncharacterised_BSP"/>
</dbReference>
<evidence type="ECO:0000259" key="1">
    <source>
        <dbReference type="PROSITE" id="PS50022"/>
    </source>
</evidence>
<dbReference type="PANTHER" id="PTHR33321:SF12">
    <property type="entry name" value="PLANT BASIC SECRETORY PROTEIN (BSP) FAMILY PROTEIN"/>
    <property type="match status" value="1"/>
</dbReference>
<proteinExistence type="predicted"/>
<reference evidence="2" key="1">
    <citation type="submission" date="2020-02" db="EMBL/GenBank/DDBJ databases">
        <authorList>
            <person name="Shen X.-R."/>
            <person name="Zhang Y.-X."/>
        </authorList>
    </citation>
    <scope>NUCLEOTIDE SEQUENCE</scope>
    <source>
        <strain evidence="2">SYP-B3998</strain>
    </source>
</reference>
<dbReference type="Pfam" id="PF00754">
    <property type="entry name" value="F5_F8_type_C"/>
    <property type="match status" value="2"/>
</dbReference>
<organism evidence="2">
    <name type="scientific">Paenibacillus sp. SYP-B3998</name>
    <dbReference type="NCBI Taxonomy" id="2678564"/>
    <lineage>
        <taxon>Bacteria</taxon>
        <taxon>Bacillati</taxon>
        <taxon>Bacillota</taxon>
        <taxon>Bacilli</taxon>
        <taxon>Bacillales</taxon>
        <taxon>Paenibacillaceae</taxon>
        <taxon>Paenibacillus</taxon>
    </lineage>
</organism>
<dbReference type="EMBL" id="JAAIKC010000014">
    <property type="protein sequence ID" value="NEW09167.1"/>
    <property type="molecule type" value="Genomic_DNA"/>
</dbReference>
<dbReference type="SUPFAM" id="SSF49785">
    <property type="entry name" value="Galactose-binding domain-like"/>
    <property type="match status" value="2"/>
</dbReference>
<dbReference type="PROSITE" id="PS50022">
    <property type="entry name" value="FA58C_3"/>
    <property type="match status" value="2"/>
</dbReference>
<feature type="domain" description="F5/8 type C" evidence="1">
    <location>
        <begin position="29"/>
        <end position="152"/>
    </location>
</feature>
<evidence type="ECO:0000313" key="2">
    <source>
        <dbReference type="EMBL" id="NEW09167.1"/>
    </source>
</evidence>